<dbReference type="OrthoDB" id="5787282at2759"/>
<dbReference type="OMA" id="VGQIMEN"/>
<dbReference type="EMBL" id="GL379896">
    <property type="protein sequence ID" value="EGT32602.1"/>
    <property type="molecule type" value="Genomic_DNA"/>
</dbReference>
<feature type="coiled-coil region" evidence="1">
    <location>
        <begin position="88"/>
        <end position="115"/>
    </location>
</feature>
<name>G0NJQ8_CAEBE</name>
<organism evidence="3">
    <name type="scientific">Caenorhabditis brenneri</name>
    <name type="common">Nematode worm</name>
    <dbReference type="NCBI Taxonomy" id="135651"/>
    <lineage>
        <taxon>Eukaryota</taxon>
        <taxon>Metazoa</taxon>
        <taxon>Ecdysozoa</taxon>
        <taxon>Nematoda</taxon>
        <taxon>Chromadorea</taxon>
        <taxon>Rhabditida</taxon>
        <taxon>Rhabditina</taxon>
        <taxon>Rhabditomorpha</taxon>
        <taxon>Rhabditoidea</taxon>
        <taxon>Rhabditidae</taxon>
        <taxon>Peloderinae</taxon>
        <taxon>Caenorhabditis</taxon>
    </lineage>
</organism>
<accession>G0NJQ8</accession>
<keyword evidence="3" id="KW-1185">Reference proteome</keyword>
<keyword evidence="1" id="KW-0175">Coiled coil</keyword>
<dbReference type="FunCoup" id="G0NJQ8">
    <property type="interactions" value="1899"/>
</dbReference>
<reference evidence="3" key="1">
    <citation type="submission" date="2011-07" db="EMBL/GenBank/DDBJ databases">
        <authorList>
            <consortium name="Caenorhabditis brenneri Sequencing and Analysis Consortium"/>
            <person name="Wilson R.K."/>
        </authorList>
    </citation>
    <scope>NUCLEOTIDE SEQUENCE [LARGE SCALE GENOMIC DNA]</scope>
    <source>
        <strain evidence="3">PB2801</strain>
    </source>
</reference>
<dbReference type="HOGENOM" id="CLU_131124_0_0_1"/>
<proteinExistence type="predicted"/>
<evidence type="ECO:0000313" key="3">
    <source>
        <dbReference type="Proteomes" id="UP000008068"/>
    </source>
</evidence>
<dbReference type="AlphaFoldDB" id="G0NJQ8"/>
<evidence type="ECO:0000313" key="2">
    <source>
        <dbReference type="EMBL" id="EGT32602.1"/>
    </source>
</evidence>
<evidence type="ECO:0000256" key="1">
    <source>
        <dbReference type="SAM" id="Coils"/>
    </source>
</evidence>
<dbReference type="InParanoid" id="G0NJQ8"/>
<sequence length="175" mass="20742">MDFSGIGVSQTWGSVINGVTQKKNNWDSKSRIDVGQIMEKIQRDNYIVHFYLRQQLIYKLQRRQRSIENSEKVSNDIMNWKKESDLHMKSLESGMEELRKRKEEIRQNLTEMTFLASQLRQKLSKVQDIKQENQLFDGEEGNQCTLKRRKLILFQSKCRLHEKLESAIATKNHPN</sequence>
<dbReference type="eggNOG" id="ENOG502TIBW">
    <property type="taxonomic scope" value="Eukaryota"/>
</dbReference>
<gene>
    <name evidence="2" type="ORF">CAEBREN_15899</name>
</gene>
<protein>
    <submittedName>
        <fullName evidence="2">Uncharacterized protein</fullName>
    </submittedName>
</protein>
<dbReference type="Proteomes" id="UP000008068">
    <property type="component" value="Unassembled WGS sequence"/>
</dbReference>